<dbReference type="InParanoid" id="A0A136IX78"/>
<organism evidence="1 2">
    <name type="scientific">Microdochium bolleyi</name>
    <dbReference type="NCBI Taxonomy" id="196109"/>
    <lineage>
        <taxon>Eukaryota</taxon>
        <taxon>Fungi</taxon>
        <taxon>Dikarya</taxon>
        <taxon>Ascomycota</taxon>
        <taxon>Pezizomycotina</taxon>
        <taxon>Sordariomycetes</taxon>
        <taxon>Xylariomycetidae</taxon>
        <taxon>Xylariales</taxon>
        <taxon>Microdochiaceae</taxon>
        <taxon>Microdochium</taxon>
    </lineage>
</organism>
<evidence type="ECO:0000313" key="2">
    <source>
        <dbReference type="Proteomes" id="UP000070501"/>
    </source>
</evidence>
<sequence>MLTDRSHLRDLDPFGMRIRHREIFNDLSDRRHVFSFETSPEQRTFLLTTRTSVPVLYRPGHWTKRSATRPLTLITNPKHKKAKRVAWFLDSLLPTHRITEKTWMDFLHGPFSFGEFPVLVLISVSCFSVLASEELRCLCKTARRLSRTIPFPFPFTIPPCPLSPSIHKFTIHDSRFGPARS</sequence>
<dbReference type="EMBL" id="KQ964255">
    <property type="protein sequence ID" value="KXJ89517.1"/>
    <property type="molecule type" value="Genomic_DNA"/>
</dbReference>
<dbReference type="AlphaFoldDB" id="A0A136IX78"/>
<accession>A0A136IX78</accession>
<feature type="non-terminal residue" evidence="1">
    <location>
        <position position="181"/>
    </location>
</feature>
<reference evidence="2" key="1">
    <citation type="submission" date="2016-02" db="EMBL/GenBank/DDBJ databases">
        <title>Draft genome sequence of Microdochium bolleyi, a fungal endophyte of beachgrass.</title>
        <authorList>
            <consortium name="DOE Joint Genome Institute"/>
            <person name="David A.S."/>
            <person name="May G."/>
            <person name="Haridas S."/>
            <person name="Lim J."/>
            <person name="Wang M."/>
            <person name="Labutti K."/>
            <person name="Lipzen A."/>
            <person name="Barry K."/>
            <person name="Grigoriev I.V."/>
        </authorList>
    </citation>
    <scope>NUCLEOTIDE SEQUENCE [LARGE SCALE GENOMIC DNA]</scope>
    <source>
        <strain evidence="2">J235TASD1</strain>
    </source>
</reference>
<gene>
    <name evidence="1" type="ORF">Micbo1qcDRAFT_165610</name>
</gene>
<name>A0A136IX78_9PEZI</name>
<protein>
    <submittedName>
        <fullName evidence="1">Uncharacterized protein</fullName>
    </submittedName>
</protein>
<dbReference type="Proteomes" id="UP000070501">
    <property type="component" value="Unassembled WGS sequence"/>
</dbReference>
<evidence type="ECO:0000313" key="1">
    <source>
        <dbReference type="EMBL" id="KXJ89517.1"/>
    </source>
</evidence>
<proteinExistence type="predicted"/>
<keyword evidence="2" id="KW-1185">Reference proteome</keyword>